<dbReference type="InterPro" id="IPR000158">
    <property type="entry name" value="Cell_div_FtsZ"/>
</dbReference>
<dbReference type="EMBL" id="MFNE01000026">
    <property type="protein sequence ID" value="OGG95206.1"/>
    <property type="molecule type" value="Genomic_DNA"/>
</dbReference>
<evidence type="ECO:0000256" key="4">
    <source>
        <dbReference type="HAMAP-Rule" id="MF_00909"/>
    </source>
</evidence>
<evidence type="ECO:0000313" key="9">
    <source>
        <dbReference type="EMBL" id="OGG95206.1"/>
    </source>
</evidence>
<dbReference type="InterPro" id="IPR045061">
    <property type="entry name" value="FtsZ/CetZ"/>
</dbReference>
<dbReference type="GO" id="GO:0032153">
    <property type="term" value="C:cell division site"/>
    <property type="evidence" value="ECO:0007669"/>
    <property type="project" value="UniProtKB-UniRule"/>
</dbReference>
<dbReference type="GO" id="GO:0000917">
    <property type="term" value="P:division septum assembly"/>
    <property type="evidence" value="ECO:0007669"/>
    <property type="project" value="UniProtKB-KW"/>
</dbReference>
<comment type="similarity">
    <text evidence="1 4 6">Belongs to the FtsZ family.</text>
</comment>
<evidence type="ECO:0000256" key="2">
    <source>
        <dbReference type="ARBA" id="ARBA00022741"/>
    </source>
</evidence>
<dbReference type="SUPFAM" id="SSF55307">
    <property type="entry name" value="Tubulin C-terminal domain-like"/>
    <property type="match status" value="1"/>
</dbReference>
<feature type="domain" description="Tubulin/FtsZ GTPase" evidence="7">
    <location>
        <begin position="19"/>
        <end position="211"/>
    </location>
</feature>
<dbReference type="GO" id="GO:0051258">
    <property type="term" value="P:protein polymerization"/>
    <property type="evidence" value="ECO:0007669"/>
    <property type="project" value="UniProtKB-UniRule"/>
</dbReference>
<sequence length="426" mass="45516">MVIEFDSIETGAHGTGLPVIKVFGVGGGGGNVVNRMVRDNIKNVTFVAANTDVMVLNSSLADITIPLGTQITKGLGAGMKPEIGKMAAEEAIAQVNACLENTDMVFIAAGMGGGTGTGAAPVIAEMAREKKILTVGVVTTPFRFEGSKRAKLAEKGIEELRKHVDTLMVIPNNKLLEIASQKTTMNEAFEIADDVLKQAISGITNLVNLEGVINLDFADLKTVMSNKGRAIMGTGVGHGENRGLEAAKKAISSPLLSDRPISGATGVIINIVADENFSLLDAEAAADFIQCTADADADVIFGLVTDHTKDNEVVITVIATGFGAAEEVQRPVAHAPLRVVDSMKNKKDELEPMVRPAVAQPSRLSEETLYSAPISRESQINEARPAEIAKPEHHLYYPDTEAAEARQMKVEDYEIPSFMRKQRLQR</sequence>
<dbReference type="Proteomes" id="UP000178449">
    <property type="component" value="Unassembled WGS sequence"/>
</dbReference>
<name>A0A1F6GAS4_9PROT</name>
<dbReference type="SUPFAM" id="SSF52490">
    <property type="entry name" value="Tubulin nucleotide-binding domain-like"/>
    <property type="match status" value="1"/>
</dbReference>
<comment type="subcellular location">
    <subcellularLocation>
        <location evidence="4">Cytoplasm</location>
    </subcellularLocation>
    <text evidence="4">Assembles at midcell at the inner surface of the cytoplasmic membrane.</text>
</comment>
<keyword evidence="2 4" id="KW-0547">Nucleotide-binding</keyword>
<dbReference type="AlphaFoldDB" id="A0A1F6GAS4"/>
<dbReference type="InterPro" id="IPR024757">
    <property type="entry name" value="FtsZ_C"/>
</dbReference>
<proteinExistence type="inferred from homology"/>
<evidence type="ECO:0000256" key="1">
    <source>
        <dbReference type="ARBA" id="ARBA00009690"/>
    </source>
</evidence>
<evidence type="ECO:0000256" key="3">
    <source>
        <dbReference type="ARBA" id="ARBA00023134"/>
    </source>
</evidence>
<dbReference type="GO" id="GO:0005525">
    <property type="term" value="F:GTP binding"/>
    <property type="evidence" value="ECO:0007669"/>
    <property type="project" value="UniProtKB-UniRule"/>
</dbReference>
<dbReference type="SMART" id="SM00865">
    <property type="entry name" value="Tubulin_C"/>
    <property type="match status" value="1"/>
</dbReference>
<dbReference type="InterPro" id="IPR003008">
    <property type="entry name" value="Tubulin_FtsZ_GTPase"/>
</dbReference>
<dbReference type="InterPro" id="IPR037103">
    <property type="entry name" value="Tubulin/FtsZ-like_C"/>
</dbReference>
<dbReference type="HAMAP" id="MF_00909">
    <property type="entry name" value="FtsZ"/>
    <property type="match status" value="1"/>
</dbReference>
<dbReference type="SMART" id="SM00864">
    <property type="entry name" value="Tubulin"/>
    <property type="match status" value="1"/>
</dbReference>
<feature type="binding site" evidence="4">
    <location>
        <position position="149"/>
    </location>
    <ligand>
        <name>GTP</name>
        <dbReference type="ChEBI" id="CHEBI:37565"/>
    </ligand>
</feature>
<accession>A0A1F6GAS4</accession>
<feature type="binding site" evidence="4">
    <location>
        <begin position="27"/>
        <end position="31"/>
    </location>
    <ligand>
        <name>GTP</name>
        <dbReference type="ChEBI" id="CHEBI:37565"/>
    </ligand>
</feature>
<keyword evidence="4" id="KW-0963">Cytoplasm</keyword>
<dbReference type="Gene3D" id="3.40.50.1440">
    <property type="entry name" value="Tubulin/FtsZ, GTPase domain"/>
    <property type="match status" value="1"/>
</dbReference>
<dbReference type="Pfam" id="PF12327">
    <property type="entry name" value="FtsZ_C"/>
    <property type="match status" value="1"/>
</dbReference>
<evidence type="ECO:0000313" key="10">
    <source>
        <dbReference type="Proteomes" id="UP000178449"/>
    </source>
</evidence>
<dbReference type="CDD" id="cd02201">
    <property type="entry name" value="FtsZ_type1"/>
    <property type="match status" value="1"/>
</dbReference>
<comment type="function">
    <text evidence="4 6">Essential cell division protein that forms a contractile ring structure (Z ring) at the future cell division site. The regulation of the ring assembly controls the timing and the location of cell division. One of the functions of the FtsZ ring is to recruit other cell division proteins to the septum to produce a new cell wall between the dividing cells. Binds GTP and shows GTPase activity.</text>
</comment>
<dbReference type="PANTHER" id="PTHR30314">
    <property type="entry name" value="CELL DIVISION PROTEIN FTSZ-RELATED"/>
    <property type="match status" value="1"/>
</dbReference>
<dbReference type="InterPro" id="IPR018316">
    <property type="entry name" value="Tubulin/FtsZ_2-layer-sand-dom"/>
</dbReference>
<dbReference type="NCBIfam" id="TIGR00065">
    <property type="entry name" value="ftsZ"/>
    <property type="match status" value="1"/>
</dbReference>
<dbReference type="InterPro" id="IPR036525">
    <property type="entry name" value="Tubulin/FtsZ_GTPase_sf"/>
</dbReference>
<feature type="domain" description="Tubulin/FtsZ 2-layer sandwich" evidence="8">
    <location>
        <begin position="213"/>
        <end position="331"/>
    </location>
</feature>
<feature type="binding site" evidence="4">
    <location>
        <position position="193"/>
    </location>
    <ligand>
        <name>GTP</name>
        <dbReference type="ChEBI" id="CHEBI:37565"/>
    </ligand>
</feature>
<dbReference type="FunFam" id="3.40.50.1440:FF:000001">
    <property type="entry name" value="Cell division protein FtsZ"/>
    <property type="match status" value="1"/>
</dbReference>
<dbReference type="STRING" id="1817772.A2527_08520"/>
<protein>
    <recommendedName>
        <fullName evidence="4 5">Cell division protein FtsZ</fullName>
    </recommendedName>
</protein>
<dbReference type="PANTHER" id="PTHR30314:SF3">
    <property type="entry name" value="MITOCHONDRIAL DIVISION PROTEIN FSZA"/>
    <property type="match status" value="1"/>
</dbReference>
<dbReference type="PRINTS" id="PR00423">
    <property type="entry name" value="CELLDVISFTSZ"/>
</dbReference>
<keyword evidence="4 6" id="KW-0132">Cell division</keyword>
<evidence type="ECO:0000256" key="6">
    <source>
        <dbReference type="RuleBase" id="RU000631"/>
    </source>
</evidence>
<dbReference type="InterPro" id="IPR020805">
    <property type="entry name" value="Cell_div_FtsZ_CS"/>
</dbReference>
<dbReference type="Gene3D" id="3.30.1330.20">
    <property type="entry name" value="Tubulin/FtsZ, C-terminal domain"/>
    <property type="match status" value="1"/>
</dbReference>
<keyword evidence="3 4" id="KW-0342">GTP-binding</keyword>
<dbReference type="PROSITE" id="PS01135">
    <property type="entry name" value="FTSZ_2"/>
    <property type="match status" value="1"/>
</dbReference>
<keyword evidence="4 6" id="KW-0131">Cell cycle</keyword>
<dbReference type="InterPro" id="IPR008280">
    <property type="entry name" value="Tub_FtsZ_C"/>
</dbReference>
<feature type="binding site" evidence="4">
    <location>
        <position position="145"/>
    </location>
    <ligand>
        <name>GTP</name>
        <dbReference type="ChEBI" id="CHEBI:37565"/>
    </ligand>
</feature>
<evidence type="ECO:0000256" key="5">
    <source>
        <dbReference type="NCBIfam" id="TIGR00065"/>
    </source>
</evidence>
<evidence type="ECO:0000259" key="7">
    <source>
        <dbReference type="SMART" id="SM00864"/>
    </source>
</evidence>
<comment type="caution">
    <text evidence="9">The sequence shown here is derived from an EMBL/GenBank/DDBJ whole genome shotgun (WGS) entry which is preliminary data.</text>
</comment>
<dbReference type="Pfam" id="PF00091">
    <property type="entry name" value="Tubulin"/>
    <property type="match status" value="1"/>
</dbReference>
<comment type="subunit">
    <text evidence="4">Homodimer. Polymerizes to form a dynamic ring structure in a strictly GTP-dependent manner. Interacts directly with several other division proteins.</text>
</comment>
<dbReference type="GO" id="GO:0005737">
    <property type="term" value="C:cytoplasm"/>
    <property type="evidence" value="ECO:0007669"/>
    <property type="project" value="UniProtKB-SubCell"/>
</dbReference>
<feature type="binding site" evidence="4">
    <location>
        <begin position="114"/>
        <end position="116"/>
    </location>
    <ligand>
        <name>GTP</name>
        <dbReference type="ChEBI" id="CHEBI:37565"/>
    </ligand>
</feature>
<organism evidence="9 10">
    <name type="scientific">Candidatus Lambdaproteobacteria bacterium RIFOXYD2_FULL_50_16</name>
    <dbReference type="NCBI Taxonomy" id="1817772"/>
    <lineage>
        <taxon>Bacteria</taxon>
        <taxon>Pseudomonadati</taxon>
        <taxon>Pseudomonadota</taxon>
        <taxon>Candidatus Lambdaproteobacteria</taxon>
    </lineage>
</organism>
<reference evidence="9 10" key="1">
    <citation type="journal article" date="2016" name="Nat. Commun.">
        <title>Thousands of microbial genomes shed light on interconnected biogeochemical processes in an aquifer system.</title>
        <authorList>
            <person name="Anantharaman K."/>
            <person name="Brown C.T."/>
            <person name="Hug L.A."/>
            <person name="Sharon I."/>
            <person name="Castelle C.J."/>
            <person name="Probst A.J."/>
            <person name="Thomas B.C."/>
            <person name="Singh A."/>
            <person name="Wilkins M.J."/>
            <person name="Karaoz U."/>
            <person name="Brodie E.L."/>
            <person name="Williams K.H."/>
            <person name="Hubbard S.S."/>
            <person name="Banfield J.F."/>
        </authorList>
    </citation>
    <scope>NUCLEOTIDE SEQUENCE [LARGE SCALE GENOMIC DNA]</scope>
</reference>
<keyword evidence="4 6" id="KW-0717">Septation</keyword>
<gene>
    <name evidence="4" type="primary">ftsZ</name>
    <name evidence="9" type="ORF">A2527_08520</name>
</gene>
<evidence type="ECO:0000259" key="8">
    <source>
        <dbReference type="SMART" id="SM00865"/>
    </source>
</evidence>
<dbReference type="GO" id="GO:0003924">
    <property type="term" value="F:GTPase activity"/>
    <property type="evidence" value="ECO:0007669"/>
    <property type="project" value="UniProtKB-UniRule"/>
</dbReference>
<dbReference type="GO" id="GO:0043093">
    <property type="term" value="P:FtsZ-dependent cytokinesis"/>
    <property type="evidence" value="ECO:0007669"/>
    <property type="project" value="UniProtKB-UniRule"/>
</dbReference>